<dbReference type="EMBL" id="MWXA01000009">
    <property type="protein sequence ID" value="OZG65141.1"/>
    <property type="molecule type" value="Genomic_DNA"/>
</dbReference>
<dbReference type="AlphaFoldDB" id="A0A261G139"/>
<sequence>MIHLQIVPIYFSAISQFQMGCYRHEGERKLRRQHPIRIVTSFDIRIS</sequence>
<dbReference type="Proteomes" id="UP000216451">
    <property type="component" value="Unassembled WGS sequence"/>
</dbReference>
<comment type="caution">
    <text evidence="1">The sequence shown here is derived from an EMBL/GenBank/DDBJ whole genome shotgun (WGS) entry which is preliminary data.</text>
</comment>
<proteinExistence type="predicted"/>
<reference evidence="1 2" key="1">
    <citation type="journal article" date="2017" name="BMC Genomics">
        <title>Comparative genomic and phylogenomic analyses of the Bifidobacteriaceae family.</title>
        <authorList>
            <person name="Lugli G.A."/>
            <person name="Milani C."/>
            <person name="Turroni F."/>
            <person name="Duranti S."/>
            <person name="Mancabelli L."/>
            <person name="Mangifesta M."/>
            <person name="Ferrario C."/>
            <person name="Modesto M."/>
            <person name="Mattarelli P."/>
            <person name="Jiri K."/>
            <person name="van Sinderen D."/>
            <person name="Ventura M."/>
        </authorList>
    </citation>
    <scope>NUCLEOTIDE SEQUENCE [LARGE SCALE GENOMIC DNA]</scope>
    <source>
        <strain evidence="1 2">LMG 28769</strain>
    </source>
</reference>
<accession>A0A261G139</accession>
<organism evidence="1 2">
    <name type="scientific">Bifidobacterium aquikefiri</name>
    <dbReference type="NCBI Taxonomy" id="1653207"/>
    <lineage>
        <taxon>Bacteria</taxon>
        <taxon>Bacillati</taxon>
        <taxon>Actinomycetota</taxon>
        <taxon>Actinomycetes</taxon>
        <taxon>Bifidobacteriales</taxon>
        <taxon>Bifidobacteriaceae</taxon>
        <taxon>Bifidobacterium</taxon>
    </lineage>
</organism>
<protein>
    <submittedName>
        <fullName evidence="1">Uncharacterized protein</fullName>
    </submittedName>
</protein>
<keyword evidence="2" id="KW-1185">Reference proteome</keyword>
<name>A0A261G139_9BIFI</name>
<evidence type="ECO:0000313" key="2">
    <source>
        <dbReference type="Proteomes" id="UP000216451"/>
    </source>
</evidence>
<gene>
    <name evidence="1" type="ORF">BAQU_1881</name>
</gene>
<evidence type="ECO:0000313" key="1">
    <source>
        <dbReference type="EMBL" id="OZG65141.1"/>
    </source>
</evidence>